<keyword evidence="5" id="KW-1185">Reference proteome</keyword>
<dbReference type="InterPro" id="IPR017096">
    <property type="entry name" value="BTB-kelch_protein"/>
</dbReference>
<dbReference type="Proteomes" id="UP000677803">
    <property type="component" value="Unassembled WGS sequence"/>
</dbReference>
<organism evidence="4 5">
    <name type="scientific">Menidia menidia</name>
    <name type="common">Atlantic silverside</name>
    <dbReference type="NCBI Taxonomy" id="238744"/>
    <lineage>
        <taxon>Eukaryota</taxon>
        <taxon>Metazoa</taxon>
        <taxon>Chordata</taxon>
        <taxon>Craniata</taxon>
        <taxon>Vertebrata</taxon>
        <taxon>Euteleostomi</taxon>
        <taxon>Actinopterygii</taxon>
        <taxon>Neopterygii</taxon>
        <taxon>Teleostei</taxon>
        <taxon>Neoteleostei</taxon>
        <taxon>Acanthomorphata</taxon>
        <taxon>Ovalentaria</taxon>
        <taxon>Atherinomorphae</taxon>
        <taxon>Atheriniformes</taxon>
        <taxon>Atherinopsidae</taxon>
        <taxon>Menidiinae</taxon>
        <taxon>Menidia</taxon>
    </lineage>
</organism>
<evidence type="ECO:0000256" key="1">
    <source>
        <dbReference type="ARBA" id="ARBA00022441"/>
    </source>
</evidence>
<name>A0A8S4BD66_9TELE</name>
<dbReference type="PANTHER" id="PTHR24412">
    <property type="entry name" value="KELCH PROTEIN"/>
    <property type="match status" value="1"/>
</dbReference>
<dbReference type="InterPro" id="IPR015915">
    <property type="entry name" value="Kelch-typ_b-propeller"/>
</dbReference>
<dbReference type="EMBL" id="CAJRST010033334">
    <property type="protein sequence ID" value="CAG5977805.1"/>
    <property type="molecule type" value="Genomic_DNA"/>
</dbReference>
<dbReference type="Gene3D" id="2.120.10.80">
    <property type="entry name" value="Kelch-type beta propeller"/>
    <property type="match status" value="2"/>
</dbReference>
<protein>
    <submittedName>
        <fullName evidence="4">(Atlantic silverside) hypothetical protein</fullName>
    </submittedName>
</protein>
<dbReference type="SMART" id="SM00612">
    <property type="entry name" value="Kelch"/>
    <property type="match status" value="6"/>
</dbReference>
<keyword evidence="2" id="KW-0677">Repeat</keyword>
<dbReference type="Gene3D" id="1.25.40.420">
    <property type="match status" value="1"/>
</dbReference>
<proteinExistence type="predicted"/>
<reference evidence="4" key="1">
    <citation type="submission" date="2021-05" db="EMBL/GenBank/DDBJ databases">
        <authorList>
            <person name="Tigano A."/>
        </authorList>
    </citation>
    <scope>NUCLEOTIDE SEQUENCE</scope>
</reference>
<feature type="domain" description="BTB" evidence="3">
    <location>
        <begin position="40"/>
        <end position="107"/>
    </location>
</feature>
<dbReference type="PANTHER" id="PTHR24412:SF172">
    <property type="entry name" value="KELCH-LIKE PROTEIN 10"/>
    <property type="match status" value="1"/>
</dbReference>
<dbReference type="PIRSF" id="PIRSF037037">
    <property type="entry name" value="Kelch-like_protein_gigaxonin"/>
    <property type="match status" value="1"/>
</dbReference>
<dbReference type="FunFam" id="1.25.40.420:FF:000001">
    <property type="entry name" value="Kelch-like family member 12"/>
    <property type="match status" value="1"/>
</dbReference>
<evidence type="ECO:0000313" key="5">
    <source>
        <dbReference type="Proteomes" id="UP000677803"/>
    </source>
</evidence>
<dbReference type="PRINTS" id="PR00501">
    <property type="entry name" value="KELCHREPEAT"/>
</dbReference>
<dbReference type="CDD" id="cd18450">
    <property type="entry name" value="BACK_KLHL10"/>
    <property type="match status" value="1"/>
</dbReference>
<dbReference type="Pfam" id="PF07707">
    <property type="entry name" value="BACK"/>
    <property type="match status" value="1"/>
</dbReference>
<dbReference type="InterPro" id="IPR011333">
    <property type="entry name" value="SKP1/BTB/POZ_sf"/>
</dbReference>
<dbReference type="InterPro" id="IPR006652">
    <property type="entry name" value="Kelch_1"/>
</dbReference>
<dbReference type="PROSITE" id="PS50097">
    <property type="entry name" value="BTB"/>
    <property type="match status" value="1"/>
</dbReference>
<dbReference type="InterPro" id="IPR000210">
    <property type="entry name" value="BTB/POZ_dom"/>
</dbReference>
<keyword evidence="1" id="KW-0880">Kelch repeat</keyword>
<evidence type="ECO:0000259" key="3">
    <source>
        <dbReference type="PROSITE" id="PS50097"/>
    </source>
</evidence>
<comment type="caution">
    <text evidence="4">The sequence shown here is derived from an EMBL/GenBank/DDBJ whole genome shotgun (WGS) entry which is preliminary data.</text>
</comment>
<dbReference type="InterPro" id="IPR011705">
    <property type="entry name" value="BACK"/>
</dbReference>
<dbReference type="Pfam" id="PF00651">
    <property type="entry name" value="BTB"/>
    <property type="match status" value="1"/>
</dbReference>
<sequence length="591" mass="65389">MSQLGKDPCLPTADGAEMETKTKDSAFSVMAELFMEEKLCDVVIRVGDAKFHAHKIVLCSCSSYFRTLFTGAWATSEKETYTIPGVLPEMMHLIINFAYTHAVVVTEDNVVDVLEAADQFLVPGMIQACCLFLEDRISLRNCISVWKLVNFYHCPEFRHRVFMYILHNFEEVVSISQEFLDLSEHQLAVLIESDHLNVKGENSVFDVVFRWINHQPNQRKCHLYMLLGKVRLGLLTADDLKSKVLNNIMINRNVRCMSVINDAVDAYIDFHSKKLKNGCASSSPMSRPRLPPVNLLVTGGESGATEAGSFELYDVRSDLWADLGTGASLSHHGAAVLAGFVYVVGGGKQGVLLNTVQRFHFITSTWQSVAPMLSARCYVGVAVLDGLIYAIGGYDGHSYLNSAECYDPETDCWTMIESMNSRRCGASAATLHGKVYVCGGFNGHRILASAECFDPETNLWTRIFPMTSCRSGLGAVAYKGRIFAVGGIQNGNTRLCTAEAFNPNTNRWCRVPSMFNCRSNFGIQVVEEQLFVVGGEDGFGTMSAVECYDEEAGVWIRVSGMETPRSGLSCCLVHGLQNMAELLFPREGRSL</sequence>
<accession>A0A8S4BD66</accession>
<dbReference type="Pfam" id="PF24681">
    <property type="entry name" value="Kelch_KLHDC2_KLHL20_DRC7"/>
    <property type="match status" value="1"/>
</dbReference>
<dbReference type="SMART" id="SM00875">
    <property type="entry name" value="BACK"/>
    <property type="match status" value="1"/>
</dbReference>
<dbReference type="SUPFAM" id="SSF54695">
    <property type="entry name" value="POZ domain"/>
    <property type="match status" value="1"/>
</dbReference>
<evidence type="ECO:0000313" key="4">
    <source>
        <dbReference type="EMBL" id="CAG5977805.1"/>
    </source>
</evidence>
<dbReference type="Gene3D" id="3.30.710.10">
    <property type="entry name" value="Potassium Channel Kv1.1, Chain A"/>
    <property type="match status" value="1"/>
</dbReference>
<gene>
    <name evidence="4" type="ORF">MMEN_LOCUS15919</name>
</gene>
<dbReference type="Pfam" id="PF01344">
    <property type="entry name" value="Kelch_1"/>
    <property type="match status" value="1"/>
</dbReference>
<dbReference type="AlphaFoldDB" id="A0A8S4BD66"/>
<dbReference type="SUPFAM" id="SSF117281">
    <property type="entry name" value="Kelch motif"/>
    <property type="match status" value="1"/>
</dbReference>
<dbReference type="OrthoDB" id="191037at2759"/>
<dbReference type="SMART" id="SM00225">
    <property type="entry name" value="BTB"/>
    <property type="match status" value="1"/>
</dbReference>
<evidence type="ECO:0000256" key="2">
    <source>
        <dbReference type="ARBA" id="ARBA00022737"/>
    </source>
</evidence>